<protein>
    <submittedName>
        <fullName evidence="2">Uncharacterized protein</fullName>
    </submittedName>
</protein>
<feature type="region of interest" description="Disordered" evidence="1">
    <location>
        <begin position="1"/>
        <end position="24"/>
    </location>
</feature>
<proteinExistence type="predicted"/>
<name>A0A976A597_9BURK</name>
<dbReference type="AlphaFoldDB" id="A0A976A597"/>
<evidence type="ECO:0000313" key="2">
    <source>
        <dbReference type="EMBL" id="SOY62308.1"/>
    </source>
</evidence>
<sequence length="99" mass="10590">MPEAMLGAGATSAGGIAAGRGRPRRVKEQIFRTRHGCRCSLTSPGGRTYYFLEFCDRAPVTSSQAAGQPAGRHRFPVRAGLLSPKRMPAAASAFKFCFT</sequence>
<reference evidence="2 3" key="1">
    <citation type="submission" date="2018-01" db="EMBL/GenBank/DDBJ databases">
        <authorList>
            <person name="Clerissi C."/>
        </authorList>
    </citation>
    <scope>NUCLEOTIDE SEQUENCE [LARGE SCALE GENOMIC DNA]</scope>
    <source>
        <strain evidence="2">Cupriavidus taiwanensis LMG 19430</strain>
    </source>
</reference>
<evidence type="ECO:0000256" key="1">
    <source>
        <dbReference type="SAM" id="MobiDB-lite"/>
    </source>
</evidence>
<organism evidence="2 3">
    <name type="scientific">Cupriavidus taiwanensis</name>
    <dbReference type="NCBI Taxonomy" id="164546"/>
    <lineage>
        <taxon>Bacteria</taxon>
        <taxon>Pseudomonadati</taxon>
        <taxon>Pseudomonadota</taxon>
        <taxon>Betaproteobacteria</taxon>
        <taxon>Burkholderiales</taxon>
        <taxon>Burkholderiaceae</taxon>
        <taxon>Cupriavidus</taxon>
    </lineage>
</organism>
<gene>
    <name evidence="2" type="ORF">CBM2586_A50553</name>
</gene>
<evidence type="ECO:0000313" key="3">
    <source>
        <dbReference type="Proteomes" id="UP000257016"/>
    </source>
</evidence>
<dbReference type="EMBL" id="OFSN01000010">
    <property type="protein sequence ID" value="SOY62308.1"/>
    <property type="molecule type" value="Genomic_DNA"/>
</dbReference>
<comment type="caution">
    <text evidence="2">The sequence shown here is derived from an EMBL/GenBank/DDBJ whole genome shotgun (WGS) entry which is preliminary data.</text>
</comment>
<dbReference type="Proteomes" id="UP000257016">
    <property type="component" value="Unassembled WGS sequence"/>
</dbReference>
<accession>A0A976A597</accession>